<dbReference type="Pfam" id="PF00691">
    <property type="entry name" value="OmpA"/>
    <property type="match status" value="1"/>
</dbReference>
<dbReference type="InterPro" id="IPR006665">
    <property type="entry name" value="OmpA-like"/>
</dbReference>
<dbReference type="GO" id="GO:0009279">
    <property type="term" value="C:cell outer membrane"/>
    <property type="evidence" value="ECO:0007669"/>
    <property type="project" value="UniProtKB-SubCell"/>
</dbReference>
<accession>A0A934TUN5</accession>
<organism evidence="13 14">
    <name type="scientific">Ramlibacter ginsenosidimutans</name>
    <dbReference type="NCBI Taxonomy" id="502333"/>
    <lineage>
        <taxon>Bacteria</taxon>
        <taxon>Pseudomonadati</taxon>
        <taxon>Pseudomonadota</taxon>
        <taxon>Betaproteobacteria</taxon>
        <taxon>Burkholderiales</taxon>
        <taxon>Comamonadaceae</taxon>
        <taxon>Ramlibacter</taxon>
    </lineage>
</organism>
<name>A0A934TUN5_9BURK</name>
<dbReference type="AlphaFoldDB" id="A0A934TUN5"/>
<keyword evidence="8" id="KW-0998">Cell outer membrane</keyword>
<comment type="caution">
    <text evidence="13">The sequence shown here is derived from an EMBL/GenBank/DDBJ whole genome shotgun (WGS) entry which is preliminary data.</text>
</comment>
<evidence type="ECO:0000256" key="2">
    <source>
        <dbReference type="ARBA" id="ARBA00022448"/>
    </source>
</evidence>
<dbReference type="Pfam" id="PF01389">
    <property type="entry name" value="OmpA_membrane"/>
    <property type="match status" value="1"/>
</dbReference>
<keyword evidence="7 9" id="KW-0472">Membrane</keyword>
<dbReference type="RefSeq" id="WP_201172608.1">
    <property type="nucleotide sequence ID" value="NZ_JAEPWM010000005.1"/>
</dbReference>
<dbReference type="Gene3D" id="2.40.160.20">
    <property type="match status" value="1"/>
</dbReference>
<sequence length="387" mass="40246">MKLTTKPTLLGIAVFTALAAPAAMAQATGWYAGGSVGGARATIDDQRIQNGLAGQGLATSSIDDRERHAAFKLFGGYQLNRYFGVEAGFFDLGKFGYTAHTTPAGSLTGDITVKGLDLDLVGSYPITDRFSVLGRVGVISGRTEGAFSATGAARVPYASTHTSERFTDAKWGAGVAYAFTDALSMRLEAERYRIKDSVGNHGDVDMVSVGLVYRFGAPAAAARPVALASEPTPQPYVAPAPVVVQPAPAPAPMPAAQPVVVKRVNLAADSLFGFDSSVVNARGKTALDQLAADLRGVQYDAIRVTGYTDRLGSAAYNEALSTRRARAVTAYLVSSGGIARDKVTASGAGETAPVTKAGDCRGTAPTAALISCLQPDRRVEIEVHGTR</sequence>
<comment type="subcellular location">
    <subcellularLocation>
        <location evidence="1">Cell outer membrane</location>
        <topology evidence="1">Multi-pass membrane protein</topology>
    </subcellularLocation>
</comment>
<evidence type="ECO:0000256" key="4">
    <source>
        <dbReference type="ARBA" id="ARBA00022692"/>
    </source>
</evidence>
<keyword evidence="14" id="KW-1185">Reference proteome</keyword>
<evidence type="ECO:0000313" key="14">
    <source>
        <dbReference type="Proteomes" id="UP000630528"/>
    </source>
</evidence>
<dbReference type="EMBL" id="JAEPWM010000005">
    <property type="protein sequence ID" value="MBK6007381.1"/>
    <property type="molecule type" value="Genomic_DNA"/>
</dbReference>
<evidence type="ECO:0000256" key="10">
    <source>
        <dbReference type="RuleBase" id="RU003859"/>
    </source>
</evidence>
<protein>
    <submittedName>
        <fullName evidence="13">Outer membrane beta-barrel protein</fullName>
    </submittedName>
</protein>
<dbReference type="GO" id="GO:0046930">
    <property type="term" value="C:pore complex"/>
    <property type="evidence" value="ECO:0007669"/>
    <property type="project" value="UniProtKB-KW"/>
</dbReference>
<feature type="chain" id="PRO_5037325431" evidence="11">
    <location>
        <begin position="26"/>
        <end position="387"/>
    </location>
</feature>
<keyword evidence="5" id="KW-0406">Ion transport</keyword>
<reference evidence="13" key="2">
    <citation type="submission" date="2021-01" db="EMBL/GenBank/DDBJ databases">
        <authorList>
            <person name="Kang M."/>
        </authorList>
    </citation>
    <scope>NUCLEOTIDE SEQUENCE</scope>
    <source>
        <strain evidence="13">KACC 17527</strain>
    </source>
</reference>
<keyword evidence="6" id="KW-0626">Porin</keyword>
<evidence type="ECO:0000256" key="9">
    <source>
        <dbReference type="PROSITE-ProRule" id="PRU00473"/>
    </source>
</evidence>
<dbReference type="InterPro" id="IPR006664">
    <property type="entry name" value="OMP_bac"/>
</dbReference>
<evidence type="ECO:0000256" key="3">
    <source>
        <dbReference type="ARBA" id="ARBA00022452"/>
    </source>
</evidence>
<comment type="similarity">
    <text evidence="10">Belongs to the outer membrane OOP (TC 1.B.6) superfamily.</text>
</comment>
<keyword evidence="3" id="KW-1134">Transmembrane beta strand</keyword>
<evidence type="ECO:0000256" key="8">
    <source>
        <dbReference type="ARBA" id="ARBA00023237"/>
    </source>
</evidence>
<dbReference type="PANTHER" id="PTHR30329">
    <property type="entry name" value="STATOR ELEMENT OF FLAGELLAR MOTOR COMPLEX"/>
    <property type="match status" value="1"/>
</dbReference>
<dbReference type="InterPro" id="IPR011250">
    <property type="entry name" value="OMP/PagP_B-barrel"/>
</dbReference>
<evidence type="ECO:0000256" key="6">
    <source>
        <dbReference type="ARBA" id="ARBA00023114"/>
    </source>
</evidence>
<dbReference type="SUPFAM" id="SSF103088">
    <property type="entry name" value="OmpA-like"/>
    <property type="match status" value="1"/>
</dbReference>
<dbReference type="GO" id="GO:0015288">
    <property type="term" value="F:porin activity"/>
    <property type="evidence" value="ECO:0007669"/>
    <property type="project" value="UniProtKB-KW"/>
</dbReference>
<dbReference type="PANTHER" id="PTHR30329:SF21">
    <property type="entry name" value="LIPOPROTEIN YIAD-RELATED"/>
    <property type="match status" value="1"/>
</dbReference>
<evidence type="ECO:0000256" key="11">
    <source>
        <dbReference type="SAM" id="SignalP"/>
    </source>
</evidence>
<dbReference type="Gene3D" id="3.30.1330.60">
    <property type="entry name" value="OmpA-like domain"/>
    <property type="match status" value="1"/>
</dbReference>
<feature type="signal peptide" evidence="11">
    <location>
        <begin position="1"/>
        <end position="25"/>
    </location>
</feature>
<dbReference type="Proteomes" id="UP000630528">
    <property type="component" value="Unassembled WGS sequence"/>
</dbReference>
<feature type="domain" description="OmpA-like" evidence="12">
    <location>
        <begin position="259"/>
        <end position="387"/>
    </location>
</feature>
<reference evidence="13" key="1">
    <citation type="journal article" date="2012" name="J. Microbiol. Biotechnol.">
        <title>Ramlibacter ginsenosidimutans sp. nov., with ginsenoside-converting activity.</title>
        <authorList>
            <person name="Wang L."/>
            <person name="An D.S."/>
            <person name="Kim S.G."/>
            <person name="Jin F.X."/>
            <person name="Kim S.C."/>
            <person name="Lee S.T."/>
            <person name="Im W.T."/>
        </authorList>
    </citation>
    <scope>NUCLEOTIDE SEQUENCE</scope>
    <source>
        <strain evidence="13">KACC 17527</strain>
    </source>
</reference>
<dbReference type="InterPro" id="IPR036737">
    <property type="entry name" value="OmpA-like_sf"/>
</dbReference>
<evidence type="ECO:0000313" key="13">
    <source>
        <dbReference type="EMBL" id="MBK6007381.1"/>
    </source>
</evidence>
<evidence type="ECO:0000256" key="5">
    <source>
        <dbReference type="ARBA" id="ARBA00023065"/>
    </source>
</evidence>
<keyword evidence="2" id="KW-0813">Transport</keyword>
<keyword evidence="11" id="KW-0732">Signal</keyword>
<evidence type="ECO:0000256" key="7">
    <source>
        <dbReference type="ARBA" id="ARBA00023136"/>
    </source>
</evidence>
<dbReference type="GO" id="GO:0006811">
    <property type="term" value="P:monoatomic ion transport"/>
    <property type="evidence" value="ECO:0007669"/>
    <property type="project" value="UniProtKB-KW"/>
</dbReference>
<proteinExistence type="inferred from homology"/>
<dbReference type="CDD" id="cd07185">
    <property type="entry name" value="OmpA_C-like"/>
    <property type="match status" value="1"/>
</dbReference>
<dbReference type="InterPro" id="IPR050330">
    <property type="entry name" value="Bact_OuterMem_StrucFunc"/>
</dbReference>
<evidence type="ECO:0000259" key="12">
    <source>
        <dbReference type="PROSITE" id="PS51123"/>
    </source>
</evidence>
<dbReference type="SUPFAM" id="SSF56925">
    <property type="entry name" value="OMPA-like"/>
    <property type="match status" value="1"/>
</dbReference>
<evidence type="ECO:0000256" key="1">
    <source>
        <dbReference type="ARBA" id="ARBA00004571"/>
    </source>
</evidence>
<dbReference type="PROSITE" id="PS51123">
    <property type="entry name" value="OMPA_2"/>
    <property type="match status" value="1"/>
</dbReference>
<keyword evidence="4" id="KW-0812">Transmembrane</keyword>
<gene>
    <name evidence="13" type="ORF">JJB11_14865</name>
</gene>
<dbReference type="InterPro" id="IPR000498">
    <property type="entry name" value="OmpA-like_TM_dom"/>
</dbReference>
<dbReference type="PRINTS" id="PR01021">
    <property type="entry name" value="OMPADOMAIN"/>
</dbReference>